<proteinExistence type="predicted"/>
<dbReference type="Proteomes" id="UP000198658">
    <property type="component" value="Unassembled WGS sequence"/>
</dbReference>
<accession>A0A1H3YTY5</accession>
<sequence>MEPAATGTGMAPVAAVLTIFALVFGFLCWLRLLRVSFREHMLLGLLAVFLPPLALLLLLPQWRREREMFALAGAALLFISTSQML</sequence>
<organism evidence="2 3">
    <name type="scientific">Microbulbifer marinus</name>
    <dbReference type="NCBI Taxonomy" id="658218"/>
    <lineage>
        <taxon>Bacteria</taxon>
        <taxon>Pseudomonadati</taxon>
        <taxon>Pseudomonadota</taxon>
        <taxon>Gammaproteobacteria</taxon>
        <taxon>Cellvibrionales</taxon>
        <taxon>Microbulbiferaceae</taxon>
        <taxon>Microbulbifer</taxon>
    </lineage>
</organism>
<evidence type="ECO:0000313" key="2">
    <source>
        <dbReference type="EMBL" id="SEA15025.1"/>
    </source>
</evidence>
<evidence type="ECO:0000256" key="1">
    <source>
        <dbReference type="SAM" id="Phobius"/>
    </source>
</evidence>
<gene>
    <name evidence="2" type="ORF">SAMN05216562_1985</name>
</gene>
<keyword evidence="3" id="KW-1185">Reference proteome</keyword>
<reference evidence="3" key="1">
    <citation type="submission" date="2016-10" db="EMBL/GenBank/DDBJ databases">
        <authorList>
            <person name="Varghese N."/>
            <person name="Submissions S."/>
        </authorList>
    </citation>
    <scope>NUCLEOTIDE SEQUENCE [LARGE SCALE GENOMIC DNA]</scope>
    <source>
        <strain evidence="3">CGMCC 1.10657</strain>
    </source>
</reference>
<keyword evidence="1" id="KW-0472">Membrane</keyword>
<keyword evidence="1" id="KW-0812">Transmembrane</keyword>
<dbReference type="STRING" id="658218.SAMN05216562_1985"/>
<keyword evidence="1" id="KW-1133">Transmembrane helix</keyword>
<dbReference type="EMBL" id="FNQO01000002">
    <property type="protein sequence ID" value="SEA15025.1"/>
    <property type="molecule type" value="Genomic_DNA"/>
</dbReference>
<evidence type="ECO:0000313" key="3">
    <source>
        <dbReference type="Proteomes" id="UP000198658"/>
    </source>
</evidence>
<feature type="transmembrane region" description="Helical" evidence="1">
    <location>
        <begin position="12"/>
        <end position="30"/>
    </location>
</feature>
<dbReference type="AlphaFoldDB" id="A0A1H3YTY5"/>
<name>A0A1H3YTY5_9GAMM</name>
<feature type="transmembrane region" description="Helical" evidence="1">
    <location>
        <begin position="42"/>
        <end position="62"/>
    </location>
</feature>
<protein>
    <submittedName>
        <fullName evidence="2">Uncharacterized protein</fullName>
    </submittedName>
</protein>